<feature type="domain" description="PAC" evidence="8">
    <location>
        <begin position="153"/>
        <end position="203"/>
    </location>
</feature>
<protein>
    <recommendedName>
        <fullName evidence="2">histidine kinase</fullName>
        <ecNumber evidence="2">2.7.13.3</ecNumber>
    </recommendedName>
</protein>
<sequence>MKRRPNIILLVAILGLAVWVLDAVADSLFLEKPLADALLLDLSNYEIFHRVAVWISLSILLYILLKFITRGDRARTTLRDSEELHRSFIENTNDGVAIFTDLQIRYVNPSLAKMLRRTVEEMIGTRATDYVPESELPRLLEIYKRMAGGEVPHIYETFLKVKDGDPIPVEVSVEAINYEGRPADMLFYRDISERKRTEEDLVESEKRYRFMVENTYDLFYGINLKDEGYAYLSPAVEKILGYTTEEFIEMAKTGELAKRIHPDDMAMLKTDAEKLQKNGLGALENPVIEYRLRHKDGRYRWLSDARQVVFNETGKATAIVWVSRDISESKKTEEDLCESENRYRFLVENTLDLFYRVNLQDESYVYLSPAMEKVLGYTAEKFIEMAKTGEVAKRIHPDDMAMLLADAEKLRDNGRGALENPVIEYRLRHRDGEYRWLSDARQVVFDETGKATAIVGVSRDISEQKRAEEELKKSDLSYKSLVNSAGVGIATTDIRGRFTLVNDHLCEMFGYTEKELLGTPFVDYLHPEDKKHILKIFFNAWKQPDKKPRLEFRGVRKDGRIVHCFSCPTLTLFGGEIIRFNAIVVDISEMKLAETALRTSEERYRTFTEEAQIGIYIYDDGRLLFVNPAMERITGYSREELLAMDTKRMEVPDEQKTDEIREEIRQQEDENVHHYYMHLVRKDGEIAILEFQTHPIVFEGRNVTFGNCIDITETKRNEERLREVIAEKEVLLREIHHRVTNNLQIISSLLYLGSENLTESDAIAAFRESQNRIKIMAHIHEMLYQSQDTGSIHLPAYLEDIVNSIFSSYAQITNSIDFELNIDEVHLGIDTAIPLGLCVNELVANSIEHAFPDGKGRVSISVKKVGDGRLSLRIEDSGVGIPESKDIRKTKTLGLQLVKMMVEQLQGELELHRKDPTAFTITFSQGTPPIYPVERDRPHV</sequence>
<dbReference type="InterPro" id="IPR011495">
    <property type="entry name" value="Sig_transdc_His_kin_sub2_dim/P"/>
</dbReference>
<proteinExistence type="predicted"/>
<comment type="catalytic activity">
    <reaction evidence="1">
        <text>ATP + protein L-histidine = ADP + protein N-phospho-L-histidine.</text>
        <dbReference type="EC" id="2.7.13.3"/>
    </reaction>
</comment>
<dbReference type="Pfam" id="PF08448">
    <property type="entry name" value="PAS_4"/>
    <property type="match status" value="1"/>
</dbReference>
<feature type="domain" description="PAC" evidence="8">
    <location>
        <begin position="286"/>
        <end position="338"/>
    </location>
</feature>
<evidence type="ECO:0000256" key="4">
    <source>
        <dbReference type="ARBA" id="ARBA00022679"/>
    </source>
</evidence>
<dbReference type="Pfam" id="PF07568">
    <property type="entry name" value="HisKA_2"/>
    <property type="match status" value="1"/>
</dbReference>
<dbReference type="InterPro" id="IPR000014">
    <property type="entry name" value="PAS"/>
</dbReference>
<dbReference type="InterPro" id="IPR013655">
    <property type="entry name" value="PAS_fold_3"/>
</dbReference>
<feature type="domain" description="PAS" evidence="7">
    <location>
        <begin position="620"/>
        <end position="671"/>
    </location>
</feature>
<accession>A0A1F5EXD3</accession>
<dbReference type="InterPro" id="IPR013767">
    <property type="entry name" value="PAS_fold"/>
</dbReference>
<dbReference type="CDD" id="cd00130">
    <property type="entry name" value="PAS"/>
    <property type="match status" value="5"/>
</dbReference>
<name>A0A1F5EXD3_9BACT</name>
<dbReference type="SMART" id="SM00086">
    <property type="entry name" value="PAC"/>
    <property type="match status" value="5"/>
</dbReference>
<dbReference type="STRING" id="1817816.A2Y64_09050"/>
<dbReference type="InterPro" id="IPR001610">
    <property type="entry name" value="PAC"/>
</dbReference>
<comment type="caution">
    <text evidence="9">The sequence shown here is derived from an EMBL/GenBank/DDBJ whole genome shotgun (WGS) entry which is preliminary data.</text>
</comment>
<organism evidence="9 10">
    <name type="scientific">Candidatus Coatesbacteria bacterium RBG_13_66_14</name>
    <dbReference type="NCBI Taxonomy" id="1817816"/>
    <lineage>
        <taxon>Bacteria</taxon>
        <taxon>Candidatus Coatesiibacteriota</taxon>
    </lineage>
</organism>
<feature type="domain" description="PAS" evidence="7">
    <location>
        <begin position="339"/>
        <end position="414"/>
    </location>
</feature>
<dbReference type="NCBIfam" id="TIGR00229">
    <property type="entry name" value="sensory_box"/>
    <property type="match status" value="5"/>
</dbReference>
<dbReference type="SUPFAM" id="SSF55874">
    <property type="entry name" value="ATPase domain of HSP90 chaperone/DNA topoisomerase II/histidine kinase"/>
    <property type="match status" value="1"/>
</dbReference>
<dbReference type="InterPro" id="IPR036890">
    <property type="entry name" value="HATPase_C_sf"/>
</dbReference>
<dbReference type="SUPFAM" id="SSF55785">
    <property type="entry name" value="PYP-like sensor domain (PAS domain)"/>
    <property type="match status" value="5"/>
</dbReference>
<dbReference type="EC" id="2.7.13.3" evidence="2"/>
<evidence type="ECO:0000259" key="8">
    <source>
        <dbReference type="PROSITE" id="PS50113"/>
    </source>
</evidence>
<dbReference type="PROSITE" id="PS50109">
    <property type="entry name" value="HIS_KIN"/>
    <property type="match status" value="1"/>
</dbReference>
<dbReference type="EMBL" id="MFAF01000132">
    <property type="protein sequence ID" value="OGD72088.1"/>
    <property type="molecule type" value="Genomic_DNA"/>
</dbReference>
<dbReference type="GO" id="GO:0004673">
    <property type="term" value="F:protein histidine kinase activity"/>
    <property type="evidence" value="ECO:0007669"/>
    <property type="project" value="UniProtKB-EC"/>
</dbReference>
<dbReference type="Gene3D" id="3.30.565.10">
    <property type="entry name" value="Histidine kinase-like ATPase, C-terminal domain"/>
    <property type="match status" value="1"/>
</dbReference>
<dbReference type="Gene3D" id="3.30.450.20">
    <property type="entry name" value="PAS domain"/>
    <property type="match status" value="5"/>
</dbReference>
<feature type="domain" description="PAS" evidence="7">
    <location>
        <begin position="474"/>
        <end position="544"/>
    </location>
</feature>
<dbReference type="Pfam" id="PF13426">
    <property type="entry name" value="PAS_9"/>
    <property type="match status" value="1"/>
</dbReference>
<feature type="domain" description="Histidine kinase" evidence="6">
    <location>
        <begin position="734"/>
        <end position="927"/>
    </location>
</feature>
<dbReference type="SMART" id="SM00387">
    <property type="entry name" value="HATPase_c"/>
    <property type="match status" value="1"/>
</dbReference>
<dbReference type="PANTHER" id="PTHR43304:SF1">
    <property type="entry name" value="PAC DOMAIN-CONTAINING PROTEIN"/>
    <property type="match status" value="1"/>
</dbReference>
<dbReference type="AlphaFoldDB" id="A0A1F5EXD3"/>
<dbReference type="GO" id="GO:0006355">
    <property type="term" value="P:regulation of DNA-templated transcription"/>
    <property type="evidence" value="ECO:0007669"/>
    <property type="project" value="InterPro"/>
</dbReference>
<evidence type="ECO:0000313" key="10">
    <source>
        <dbReference type="Proteomes" id="UP000177187"/>
    </source>
</evidence>
<evidence type="ECO:0000256" key="5">
    <source>
        <dbReference type="ARBA" id="ARBA00022777"/>
    </source>
</evidence>
<evidence type="ECO:0000256" key="2">
    <source>
        <dbReference type="ARBA" id="ARBA00012438"/>
    </source>
</evidence>
<keyword evidence="5" id="KW-0418">Kinase</keyword>
<feature type="domain" description="PAC" evidence="8">
    <location>
        <begin position="548"/>
        <end position="599"/>
    </location>
</feature>
<dbReference type="InterPro" id="IPR035965">
    <property type="entry name" value="PAS-like_dom_sf"/>
</dbReference>
<gene>
    <name evidence="9" type="ORF">A2Y64_09050</name>
</gene>
<keyword evidence="3" id="KW-0597">Phosphoprotein</keyword>
<dbReference type="Pfam" id="PF00989">
    <property type="entry name" value="PAS"/>
    <property type="match status" value="1"/>
</dbReference>
<feature type="domain" description="PAC" evidence="8">
    <location>
        <begin position="673"/>
        <end position="723"/>
    </location>
</feature>
<dbReference type="InterPro" id="IPR052162">
    <property type="entry name" value="Sensor_kinase/Photoreceptor"/>
</dbReference>
<evidence type="ECO:0000256" key="1">
    <source>
        <dbReference type="ARBA" id="ARBA00000085"/>
    </source>
</evidence>
<evidence type="ECO:0000259" key="6">
    <source>
        <dbReference type="PROSITE" id="PS50109"/>
    </source>
</evidence>
<dbReference type="InterPro" id="IPR003594">
    <property type="entry name" value="HATPase_dom"/>
</dbReference>
<dbReference type="Proteomes" id="UP000177187">
    <property type="component" value="Unassembled WGS sequence"/>
</dbReference>
<evidence type="ECO:0000313" key="9">
    <source>
        <dbReference type="EMBL" id="OGD72088.1"/>
    </source>
</evidence>
<feature type="domain" description="PAS" evidence="7">
    <location>
        <begin position="204"/>
        <end position="279"/>
    </location>
</feature>
<dbReference type="SMART" id="SM00091">
    <property type="entry name" value="PAS"/>
    <property type="match status" value="5"/>
</dbReference>
<dbReference type="InterPro" id="IPR013656">
    <property type="entry name" value="PAS_4"/>
</dbReference>
<reference evidence="9 10" key="1">
    <citation type="journal article" date="2016" name="Nat. Commun.">
        <title>Thousands of microbial genomes shed light on interconnected biogeochemical processes in an aquifer system.</title>
        <authorList>
            <person name="Anantharaman K."/>
            <person name="Brown C.T."/>
            <person name="Hug L.A."/>
            <person name="Sharon I."/>
            <person name="Castelle C.J."/>
            <person name="Probst A.J."/>
            <person name="Thomas B.C."/>
            <person name="Singh A."/>
            <person name="Wilkins M.J."/>
            <person name="Karaoz U."/>
            <person name="Brodie E.L."/>
            <person name="Williams K.H."/>
            <person name="Hubbard S.S."/>
            <person name="Banfield J.F."/>
        </authorList>
    </citation>
    <scope>NUCLEOTIDE SEQUENCE [LARGE SCALE GENOMIC DNA]</scope>
</reference>
<keyword evidence="4" id="KW-0808">Transferase</keyword>
<dbReference type="InterPro" id="IPR000700">
    <property type="entry name" value="PAS-assoc_C"/>
</dbReference>
<dbReference type="Pfam" id="PF02518">
    <property type="entry name" value="HATPase_c"/>
    <property type="match status" value="1"/>
</dbReference>
<dbReference type="PANTHER" id="PTHR43304">
    <property type="entry name" value="PHYTOCHROME-LIKE PROTEIN CPH1"/>
    <property type="match status" value="1"/>
</dbReference>
<dbReference type="PROSITE" id="PS50112">
    <property type="entry name" value="PAS"/>
    <property type="match status" value="4"/>
</dbReference>
<dbReference type="Pfam" id="PF08447">
    <property type="entry name" value="PAS_3"/>
    <property type="match status" value="2"/>
</dbReference>
<feature type="domain" description="PAC" evidence="8">
    <location>
        <begin position="421"/>
        <end position="473"/>
    </location>
</feature>
<dbReference type="PROSITE" id="PS50113">
    <property type="entry name" value="PAC"/>
    <property type="match status" value="5"/>
</dbReference>
<evidence type="ECO:0000256" key="3">
    <source>
        <dbReference type="ARBA" id="ARBA00022553"/>
    </source>
</evidence>
<dbReference type="InterPro" id="IPR005467">
    <property type="entry name" value="His_kinase_dom"/>
</dbReference>
<evidence type="ECO:0000259" key="7">
    <source>
        <dbReference type="PROSITE" id="PS50112"/>
    </source>
</evidence>